<keyword evidence="5" id="KW-0560">Oxidoreductase</keyword>
<dbReference type="FunFam" id="3.40.50.720:FF:000039">
    <property type="entry name" value="Alcohol dehydrogenase AdhP"/>
    <property type="match status" value="1"/>
</dbReference>
<dbReference type="InterPro" id="IPR011032">
    <property type="entry name" value="GroES-like_sf"/>
</dbReference>
<dbReference type="EMBL" id="BMHK01000053">
    <property type="protein sequence ID" value="GGC15618.1"/>
    <property type="molecule type" value="Genomic_DNA"/>
</dbReference>
<dbReference type="Pfam" id="PF00107">
    <property type="entry name" value="ADH_zinc_N"/>
    <property type="match status" value="1"/>
</dbReference>
<keyword evidence="6" id="KW-0520">NAD</keyword>
<reference evidence="9" key="1">
    <citation type="journal article" date="2014" name="Int. J. Syst. Evol. Microbiol.">
        <title>Complete genome sequence of Corynebacterium casei LMG S-19264T (=DSM 44701T), isolated from a smear-ripened cheese.</title>
        <authorList>
            <consortium name="US DOE Joint Genome Institute (JGI-PGF)"/>
            <person name="Walter F."/>
            <person name="Albersmeier A."/>
            <person name="Kalinowski J."/>
            <person name="Ruckert C."/>
        </authorList>
    </citation>
    <scope>NUCLEOTIDE SEQUENCE</scope>
    <source>
        <strain evidence="9">CGMCC 1.15095</strain>
    </source>
</reference>
<comment type="cofactor">
    <cofactor evidence="1 7">
        <name>Zn(2+)</name>
        <dbReference type="ChEBI" id="CHEBI:29105"/>
    </cofactor>
</comment>
<dbReference type="Gene3D" id="3.40.50.720">
    <property type="entry name" value="NAD(P)-binding Rossmann-like Domain"/>
    <property type="match status" value="1"/>
</dbReference>
<dbReference type="GO" id="GO:0008270">
    <property type="term" value="F:zinc ion binding"/>
    <property type="evidence" value="ECO:0007669"/>
    <property type="project" value="InterPro"/>
</dbReference>
<dbReference type="Gene3D" id="3.90.180.10">
    <property type="entry name" value="Medium-chain alcohol dehydrogenases, catalytic domain"/>
    <property type="match status" value="1"/>
</dbReference>
<dbReference type="SUPFAM" id="SSF51735">
    <property type="entry name" value="NAD(P)-binding Rossmann-fold domains"/>
    <property type="match status" value="1"/>
</dbReference>
<dbReference type="InterPro" id="IPR020843">
    <property type="entry name" value="ER"/>
</dbReference>
<comment type="caution">
    <text evidence="9">The sequence shown here is derived from an EMBL/GenBank/DDBJ whole genome shotgun (WGS) entry which is preliminary data.</text>
</comment>
<name>A0A916TVJ3_9SPHN</name>
<keyword evidence="4 7" id="KW-0862">Zinc</keyword>
<feature type="domain" description="Enoyl reductase (ER)" evidence="8">
    <location>
        <begin position="19"/>
        <end position="340"/>
    </location>
</feature>
<evidence type="ECO:0000256" key="7">
    <source>
        <dbReference type="RuleBase" id="RU361277"/>
    </source>
</evidence>
<dbReference type="Proteomes" id="UP000608154">
    <property type="component" value="Unassembled WGS sequence"/>
</dbReference>
<dbReference type="RefSeq" id="WP_229736505.1">
    <property type="nucleotide sequence ID" value="NZ_BMHK01000053.1"/>
</dbReference>
<dbReference type="InterPro" id="IPR013154">
    <property type="entry name" value="ADH-like_N"/>
</dbReference>
<sequence>MNMFSPKATMRVVHVTQAGGTLELSDRPIPGPGAGEVRIKVEACGICHSDSVTKEGYFPGLVYPLIPGHEVVGIIDALGPDVSGWSVGQRVGLGWFGGHCSCCDWCRRGDFTRCSNADITGVTRDGGYAEFLTASVEGLVTIPDALNAIEAAPLLCAGISTYNGLLRSGAGVGEIVVVQGIGGLGHLAIQFAARFGHKVIAIDKGAERRELALSLGASAYYDADRQDVVSELQAAGGAKAILAVHNHAPSIGPMLEALTLDGTLMVLGVPEASLEIVPRLLLSGRSVKGSSGGTSMEAEQMMCFCADHDVRPIVEVVGLGDVPHAYERMERGEARFRYVIDPSR</sequence>
<evidence type="ECO:0000256" key="2">
    <source>
        <dbReference type="ARBA" id="ARBA00008072"/>
    </source>
</evidence>
<dbReference type="SMART" id="SM00829">
    <property type="entry name" value="PKS_ER"/>
    <property type="match status" value="1"/>
</dbReference>
<dbReference type="PROSITE" id="PS00059">
    <property type="entry name" value="ADH_ZINC"/>
    <property type="match status" value="1"/>
</dbReference>
<dbReference type="SUPFAM" id="SSF50129">
    <property type="entry name" value="GroES-like"/>
    <property type="match status" value="1"/>
</dbReference>
<evidence type="ECO:0000256" key="6">
    <source>
        <dbReference type="ARBA" id="ARBA00023027"/>
    </source>
</evidence>
<reference evidence="9" key="2">
    <citation type="submission" date="2020-09" db="EMBL/GenBank/DDBJ databases">
        <authorList>
            <person name="Sun Q."/>
            <person name="Zhou Y."/>
        </authorList>
    </citation>
    <scope>NUCLEOTIDE SEQUENCE</scope>
    <source>
        <strain evidence="9">CGMCC 1.15095</strain>
    </source>
</reference>
<dbReference type="InterPro" id="IPR036291">
    <property type="entry name" value="NAD(P)-bd_dom_sf"/>
</dbReference>
<dbReference type="Pfam" id="PF08240">
    <property type="entry name" value="ADH_N"/>
    <property type="match status" value="1"/>
</dbReference>
<gene>
    <name evidence="9" type="ORF">GCM10011494_38110</name>
</gene>
<dbReference type="PANTHER" id="PTHR42940">
    <property type="entry name" value="ALCOHOL DEHYDROGENASE 1-RELATED"/>
    <property type="match status" value="1"/>
</dbReference>
<comment type="similarity">
    <text evidence="2 7">Belongs to the zinc-containing alcohol dehydrogenase family.</text>
</comment>
<keyword evidence="3 7" id="KW-0479">Metal-binding</keyword>
<organism evidence="9 10">
    <name type="scientific">Novosphingobium endophyticum</name>
    <dbReference type="NCBI Taxonomy" id="1955250"/>
    <lineage>
        <taxon>Bacteria</taxon>
        <taxon>Pseudomonadati</taxon>
        <taxon>Pseudomonadota</taxon>
        <taxon>Alphaproteobacteria</taxon>
        <taxon>Sphingomonadales</taxon>
        <taxon>Sphingomonadaceae</taxon>
        <taxon>Novosphingobium</taxon>
    </lineage>
</organism>
<dbReference type="PANTHER" id="PTHR42940:SF7">
    <property type="entry name" value="ALCOHOL DEHYDROGENASE-LIKE N-TERMINAL DOMAIN-CONTAINING PROTEIN"/>
    <property type="match status" value="1"/>
</dbReference>
<dbReference type="InterPro" id="IPR013149">
    <property type="entry name" value="ADH-like_C"/>
</dbReference>
<evidence type="ECO:0000259" key="8">
    <source>
        <dbReference type="SMART" id="SM00829"/>
    </source>
</evidence>
<evidence type="ECO:0000313" key="9">
    <source>
        <dbReference type="EMBL" id="GGC15618.1"/>
    </source>
</evidence>
<evidence type="ECO:0000256" key="3">
    <source>
        <dbReference type="ARBA" id="ARBA00022723"/>
    </source>
</evidence>
<dbReference type="InterPro" id="IPR002328">
    <property type="entry name" value="ADH_Zn_CS"/>
</dbReference>
<evidence type="ECO:0000256" key="1">
    <source>
        <dbReference type="ARBA" id="ARBA00001947"/>
    </source>
</evidence>
<protein>
    <submittedName>
        <fullName evidence="9">Alcohol dehydrogenase</fullName>
    </submittedName>
</protein>
<keyword evidence="10" id="KW-1185">Reference proteome</keyword>
<proteinExistence type="inferred from homology"/>
<evidence type="ECO:0000313" key="10">
    <source>
        <dbReference type="Proteomes" id="UP000608154"/>
    </source>
</evidence>
<evidence type="ECO:0000256" key="4">
    <source>
        <dbReference type="ARBA" id="ARBA00022833"/>
    </source>
</evidence>
<evidence type="ECO:0000256" key="5">
    <source>
        <dbReference type="ARBA" id="ARBA00023002"/>
    </source>
</evidence>
<dbReference type="GO" id="GO:0004022">
    <property type="term" value="F:alcohol dehydrogenase (NAD+) activity"/>
    <property type="evidence" value="ECO:0007669"/>
    <property type="project" value="TreeGrafter"/>
</dbReference>
<accession>A0A916TVJ3</accession>
<dbReference type="GO" id="GO:0005737">
    <property type="term" value="C:cytoplasm"/>
    <property type="evidence" value="ECO:0007669"/>
    <property type="project" value="TreeGrafter"/>
</dbReference>
<dbReference type="AlphaFoldDB" id="A0A916TVJ3"/>